<reference evidence="1 2" key="1">
    <citation type="submission" date="2021-07" db="EMBL/GenBank/DDBJ databases">
        <title>Karlodiniumbacter phycospheric gen. nov., sp. nov., a phycosphere bacterium isolated from karlodinium veneficum.</title>
        <authorList>
            <person name="Peng Y."/>
            <person name="Jiang L."/>
            <person name="Lee J."/>
        </authorList>
    </citation>
    <scope>NUCLEOTIDE SEQUENCE</scope>
    <source>
        <strain evidence="1 2">N5</strain>
    </source>
</reference>
<dbReference type="EMBL" id="CP078073">
    <property type="protein sequence ID" value="QXL89758.1"/>
    <property type="molecule type" value="Genomic_DNA"/>
</dbReference>
<proteinExistence type="predicted"/>
<protein>
    <submittedName>
        <fullName evidence="1">Uncharacterized protein</fullName>
    </submittedName>
</protein>
<organism evidence="1">
    <name type="scientific">Gymnodinialimonas phycosphaerae</name>
    <dbReference type="NCBI Taxonomy" id="2841589"/>
    <lineage>
        <taxon>Bacteria</taxon>
        <taxon>Pseudomonadati</taxon>
        <taxon>Pseudomonadota</taxon>
        <taxon>Alphaproteobacteria</taxon>
        <taxon>Rhodobacterales</taxon>
        <taxon>Paracoccaceae</taxon>
        <taxon>Gymnodinialimonas</taxon>
    </lineage>
</organism>
<accession>A0A975TYF5</accession>
<evidence type="ECO:0000313" key="2">
    <source>
        <dbReference type="Proteomes" id="UP000693972"/>
    </source>
</evidence>
<evidence type="ECO:0000313" key="1">
    <source>
        <dbReference type="EMBL" id="QXL89758.1"/>
    </source>
</evidence>
<sequence length="113" mass="12921">MTLLEQVYERLVEHDLVQNGEEFSTNWCGKSKSWFGERKHSGRDFSVTAAIDCMRSVQLKIATLRLSNRRMGGLLEAEIRGLDEVNTALKAFLAEQHRITEVALDAEPQRKML</sequence>
<keyword evidence="2" id="KW-1185">Reference proteome</keyword>
<dbReference type="EMBL" id="JAIMBW010000001">
    <property type="protein sequence ID" value="MBY4893047.1"/>
    <property type="molecule type" value="Genomic_DNA"/>
</dbReference>
<name>A0A975TYF5_9RHOB</name>
<gene>
    <name evidence="1" type="ORF">KUL25_09755</name>
</gene>
<dbReference type="Pfam" id="PF20331">
    <property type="entry name" value="DUF6626"/>
    <property type="match status" value="1"/>
</dbReference>
<dbReference type="Proteomes" id="UP000693972">
    <property type="component" value="Unassembled WGS sequence"/>
</dbReference>
<dbReference type="InterPro" id="IPR046734">
    <property type="entry name" value="DUF6626"/>
</dbReference>
<dbReference type="RefSeq" id="WP_257892780.1">
    <property type="nucleotide sequence ID" value="NZ_JAIMBW010000001.1"/>
</dbReference>
<dbReference type="AlphaFoldDB" id="A0A975TYF5"/>